<keyword evidence="4" id="KW-0653">Protein transport</keyword>
<evidence type="ECO:0000313" key="9">
    <source>
        <dbReference type="EMBL" id="KAF6008470.1"/>
    </source>
</evidence>
<dbReference type="GO" id="GO:0019905">
    <property type="term" value="F:syntaxin binding"/>
    <property type="evidence" value="ECO:0007669"/>
    <property type="project" value="TreeGrafter"/>
</dbReference>
<organism evidence="9 10">
    <name type="scientific">Dekkera bruxellensis</name>
    <name type="common">Brettanomyces custersii</name>
    <dbReference type="NCBI Taxonomy" id="5007"/>
    <lineage>
        <taxon>Eukaryota</taxon>
        <taxon>Fungi</taxon>
        <taxon>Dikarya</taxon>
        <taxon>Ascomycota</taxon>
        <taxon>Saccharomycotina</taxon>
        <taxon>Pichiomycetes</taxon>
        <taxon>Pichiales</taxon>
        <taxon>Pichiaceae</taxon>
        <taxon>Brettanomyces</taxon>
    </lineage>
</organism>
<dbReference type="Pfam" id="PF07928">
    <property type="entry name" value="Vps54"/>
    <property type="match status" value="1"/>
</dbReference>
<dbReference type="InterPro" id="IPR012501">
    <property type="entry name" value="Vps54_C"/>
</dbReference>
<dbReference type="InterPro" id="IPR039745">
    <property type="entry name" value="Vps54"/>
</dbReference>
<accession>A0A8H6ESB6</accession>
<feature type="region of interest" description="Disordered" evidence="7">
    <location>
        <begin position="1"/>
        <end position="35"/>
    </location>
</feature>
<keyword evidence="6" id="KW-0175">Coiled coil</keyword>
<comment type="caution">
    <text evidence="9">The sequence shown here is derived from an EMBL/GenBank/DDBJ whole genome shotgun (WGS) entry which is preliminary data.</text>
</comment>
<dbReference type="Proteomes" id="UP000568158">
    <property type="component" value="Unassembled WGS sequence"/>
</dbReference>
<feature type="compositionally biased region" description="Basic and acidic residues" evidence="7">
    <location>
        <begin position="1200"/>
        <end position="1214"/>
    </location>
</feature>
<evidence type="ECO:0000256" key="6">
    <source>
        <dbReference type="ARBA" id="ARBA00023054"/>
    </source>
</evidence>
<dbReference type="GO" id="GO:0005829">
    <property type="term" value="C:cytosol"/>
    <property type="evidence" value="ECO:0007669"/>
    <property type="project" value="GOC"/>
</dbReference>
<name>A0A8H6ESB6_DEKBR</name>
<dbReference type="PANTHER" id="PTHR12965">
    <property type="entry name" value="VACUOLAR PROTEIN SORTING 54"/>
    <property type="match status" value="1"/>
</dbReference>
<dbReference type="PANTHER" id="PTHR12965:SF0">
    <property type="entry name" value="VACUOLAR PROTEIN SORTING-ASSOCIATED PROTEIN 54"/>
    <property type="match status" value="1"/>
</dbReference>
<feature type="domain" description="Vacuolar protein sorting-associated protein 54 C-terminal" evidence="8">
    <location>
        <begin position="866"/>
        <end position="996"/>
    </location>
</feature>
<feature type="region of interest" description="Disordered" evidence="7">
    <location>
        <begin position="220"/>
        <end position="252"/>
    </location>
</feature>
<evidence type="ECO:0000256" key="3">
    <source>
        <dbReference type="ARBA" id="ARBA00022448"/>
    </source>
</evidence>
<evidence type="ECO:0000256" key="1">
    <source>
        <dbReference type="ARBA" id="ARBA00004601"/>
    </source>
</evidence>
<protein>
    <recommendedName>
        <fullName evidence="8">Vacuolar protein sorting-associated protein 54 C-terminal domain-containing protein</fullName>
    </recommendedName>
</protein>
<feature type="compositionally biased region" description="Basic and acidic residues" evidence="7">
    <location>
        <begin position="1221"/>
        <end position="1254"/>
    </location>
</feature>
<evidence type="ECO:0000256" key="5">
    <source>
        <dbReference type="ARBA" id="ARBA00023034"/>
    </source>
</evidence>
<keyword evidence="5" id="KW-0333">Golgi apparatus</keyword>
<comment type="similarity">
    <text evidence="2">Belongs to the VPS54 family.</text>
</comment>
<evidence type="ECO:0000313" key="10">
    <source>
        <dbReference type="Proteomes" id="UP000568158"/>
    </source>
</evidence>
<dbReference type="GO" id="GO:0000938">
    <property type="term" value="C:GARP complex"/>
    <property type="evidence" value="ECO:0007669"/>
    <property type="project" value="InterPro"/>
</dbReference>
<evidence type="ECO:0000256" key="7">
    <source>
        <dbReference type="SAM" id="MobiDB-lite"/>
    </source>
</evidence>
<comment type="subcellular location">
    <subcellularLocation>
        <location evidence="1">Golgi apparatus</location>
        <location evidence="1">trans-Golgi network</location>
    </subcellularLocation>
</comment>
<sequence length="1448" mass="163335">MEDTKFKNTEGLPSIEENGRPISFSSDHNDANNDIALGNSTEIEEPSAYGSASSFDSPSVSLNGDIILTDARSTASLKTNSNIHHTRKVSDASFSLLTPTISTSNYNNSSVSLGINNLSATSVSPLGQNSIYELIENAQYRSKATSTGYLTTMSSPSQINIRGPTTRDIPAIKLSKITKVKDQQFQPYLNTVSDSFKQFESHKTLTKSTLEAYMAQLNREDRRKGLSQNAKTRKREITSSINSSTMTGGSTNETATFLADNINHPKHKYTKMEDTFGMDALDSAELTSNSLEKVPEIFFSNDFRLDDPRVFNEVIGNKKILQETIDYNGEGEQKSVVDNNVLQERFSSYLDIIEIHLIHEISKSSGSFFSALGDLRKISESSDKLTEKLNTIDHKLSSLGDEKVFPMIDILQMVRKRNNIARLEQSLLQLSTIMHQADMAESSYFNANYEKVLEITEAVYALIKGDKTNKIVFELTKSWNYDLINMDSLKALFPLKRLLSNLISDTGKSFANLFCDYLIDDLRRVYENSSITEVTERMARSLNHDGGNTFRKKTSGTKGNYQKVDSDFKNGLEKYIRGLIRCGEITSAYRTYEDHFLTEMKTIIRSFLSPEKMENIGNSGTSISGLSGDSRTTTSKLQRGHSLGAMIRALTPKEFEDMLLGIYTQISEALRRLTIHQKLLLEIALDSISDITVGNISNELQPDSIVQLDITDAITSAIEISQRRMAKIMNARELQNSCVTLDYFLRLYSLNTMFLDECELISGGRLVNPVLQDIIRVQFQKFYSQYHHASMKILSGKVEKEIWRECSLPKYLQILTNQEVSAGKDDFDEYVWMGPMNLEFGNADDKNDNNTDGASSEGRKTLTIGEESFIVPNVVGSILEMLQHYEIIKMQFHYVDCGRIIELLKLLNLKIHQSVLGAQATRTAGLRNITSRHLAVTSQLLGFLSELIPHIRSLFERLSKADTVSPLVGKFNDVQKMLISHRTEIFNKLISIMVDRLVAEKSDIQQINWTHPLPMQKVHYYMEGLVSKTLTIARILQRYLPEDQYTHILSQIFDKYKNVLTDIYSGIRLKDSVEKAVIMRDIDYFREKLADVSGYSNSGQIIWENVNAMITEEDGHVIQPDHLPKSDVIGISSSVKKSVDQPSTKLDEKSLEKVSGKEDTNSKIEKEAKLERTEVMVETKSKDEANESSYSDNSSQKVMSSDENHKPVNEDAELKNSLNAHNKEENEIKEDKMHKEDATEKDEKTPEHRKDGVRGEGNNLSQVLPTSETSTRNTEKDILSTEGQTEFKKHTLEKEDNGLVNADINTEALEHDARKDDEQDNTRSDTQSNLYEDKADVQKKQVKEGTQKDHPEKDNAENILKTQAYKKSSATGQNHIDGIGLDTKHPDKILWTNTDDNGNANLEKKEENEEDTPSLNNENSNTGGRKKTNGKKNRKARRGNGGRRKKNK</sequence>
<reference evidence="9 10" key="1">
    <citation type="journal article" date="2020" name="Appl. Microbiol. Biotechnol.">
        <title>Targeted gene deletion in Brettanomyces bruxellensis with an expression-free CRISPR-Cas9 system.</title>
        <authorList>
            <person name="Varela C."/>
            <person name="Bartel C."/>
            <person name="Onetto C."/>
            <person name="Borneman A."/>
        </authorList>
    </citation>
    <scope>NUCLEOTIDE SEQUENCE [LARGE SCALE GENOMIC DNA]</scope>
    <source>
        <strain evidence="9 10">AWRI1613</strain>
    </source>
</reference>
<feature type="compositionally biased region" description="Basic and acidic residues" evidence="7">
    <location>
        <begin position="1273"/>
        <end position="1297"/>
    </location>
</feature>
<keyword evidence="3" id="KW-0813">Transport</keyword>
<evidence type="ECO:0000259" key="8">
    <source>
        <dbReference type="Pfam" id="PF07928"/>
    </source>
</evidence>
<feature type="compositionally biased region" description="Polar residues" evidence="7">
    <location>
        <begin position="1187"/>
        <end position="1199"/>
    </location>
</feature>
<feature type="compositionally biased region" description="Polar residues" evidence="7">
    <location>
        <begin position="1391"/>
        <end position="1400"/>
    </location>
</feature>
<feature type="compositionally biased region" description="Basic and acidic residues" evidence="7">
    <location>
        <begin position="1145"/>
        <end position="1185"/>
    </location>
</feature>
<dbReference type="GO" id="GO:0042147">
    <property type="term" value="P:retrograde transport, endosome to Golgi"/>
    <property type="evidence" value="ECO:0007669"/>
    <property type="project" value="InterPro"/>
</dbReference>
<evidence type="ECO:0000256" key="2">
    <source>
        <dbReference type="ARBA" id="ARBA00009150"/>
    </source>
</evidence>
<gene>
    <name evidence="9" type="ORF">HII12_004220</name>
</gene>
<feature type="compositionally biased region" description="Basic and acidic residues" evidence="7">
    <location>
        <begin position="1331"/>
        <end position="1356"/>
    </location>
</feature>
<feature type="compositionally biased region" description="Basic and acidic residues" evidence="7">
    <location>
        <begin position="1308"/>
        <end position="1323"/>
    </location>
</feature>
<feature type="compositionally biased region" description="Polar residues" evidence="7">
    <location>
        <begin position="1365"/>
        <end position="1374"/>
    </location>
</feature>
<evidence type="ECO:0000256" key="4">
    <source>
        <dbReference type="ARBA" id="ARBA00022927"/>
    </source>
</evidence>
<feature type="compositionally biased region" description="Polar residues" evidence="7">
    <location>
        <begin position="238"/>
        <end position="252"/>
    </location>
</feature>
<feature type="region of interest" description="Disordered" evidence="7">
    <location>
        <begin position="1134"/>
        <end position="1448"/>
    </location>
</feature>
<feature type="compositionally biased region" description="Polar residues" evidence="7">
    <location>
        <begin position="1258"/>
        <end position="1272"/>
    </location>
</feature>
<dbReference type="EMBL" id="JABCYN010000036">
    <property type="protein sequence ID" value="KAF6008470.1"/>
    <property type="molecule type" value="Genomic_DNA"/>
</dbReference>
<dbReference type="GO" id="GO:0006896">
    <property type="term" value="P:Golgi to vacuole transport"/>
    <property type="evidence" value="ECO:0007669"/>
    <property type="project" value="TreeGrafter"/>
</dbReference>
<feature type="compositionally biased region" description="Basic residues" evidence="7">
    <location>
        <begin position="1424"/>
        <end position="1448"/>
    </location>
</feature>
<proteinExistence type="inferred from homology"/>
<dbReference type="GO" id="GO:0015031">
    <property type="term" value="P:protein transport"/>
    <property type="evidence" value="ECO:0007669"/>
    <property type="project" value="UniProtKB-KW"/>
</dbReference>